<keyword evidence="3" id="KW-1185">Reference proteome</keyword>
<dbReference type="InterPro" id="IPR015947">
    <property type="entry name" value="PUA-like_sf"/>
</dbReference>
<reference evidence="2 3" key="1">
    <citation type="submission" date="2008-06" db="EMBL/GenBank/DDBJ databases">
        <title>Complete sequence of Chloroherpeton thalassium ATCC 35110.</title>
        <authorList>
            <consortium name="US DOE Joint Genome Institute"/>
            <person name="Lucas S."/>
            <person name="Copeland A."/>
            <person name="Lapidus A."/>
            <person name="Glavina del Rio T."/>
            <person name="Dalin E."/>
            <person name="Tice H."/>
            <person name="Bruce D."/>
            <person name="Goodwin L."/>
            <person name="Pitluck S."/>
            <person name="Schmutz J."/>
            <person name="Larimer F."/>
            <person name="Land M."/>
            <person name="Hauser L."/>
            <person name="Kyrpides N."/>
            <person name="Mikhailova N."/>
            <person name="Liu Z."/>
            <person name="Li T."/>
            <person name="Zhao F."/>
            <person name="Overmann J."/>
            <person name="Bryant D.A."/>
            <person name="Richardson P."/>
        </authorList>
    </citation>
    <scope>NUCLEOTIDE SEQUENCE [LARGE SCALE GENOMIC DNA]</scope>
    <source>
        <strain evidence="3">ATCC 35110 / GB-78</strain>
    </source>
</reference>
<name>B3QTI1_CHLT3</name>
<dbReference type="Gene3D" id="2.30.130.40">
    <property type="entry name" value="LON domain-like"/>
    <property type="match status" value="1"/>
</dbReference>
<dbReference type="HOGENOM" id="CLU_048359_1_1_10"/>
<sequence length="223" mass="25462">MSQKHIIPLFPLPLVVCPDEKLPLHIFEERYKAMIAYCLGTETVENEKGRGEGIFGVSLAYNNKLYSVGCAVKIEEIVKKYDDGRMDIVTVGLKRYRMLELDKESSYIRAEIEYFGDEEADPADVIQRERAIAMHSRLSELVKGQPQQDVFSFNGDVSFKIAHSAGLDVLQKQKILEMTSENARLQALIAHFEKVIPDIEKAEEIKRRVLSNGHFKNLRSFDI</sequence>
<dbReference type="AlphaFoldDB" id="B3QTI1"/>
<dbReference type="EMBL" id="CP001100">
    <property type="protein sequence ID" value="ACF12727.1"/>
    <property type="molecule type" value="Genomic_DNA"/>
</dbReference>
<feature type="domain" description="Lon N-terminal" evidence="1">
    <location>
        <begin position="4"/>
        <end position="196"/>
    </location>
</feature>
<dbReference type="SMART" id="SM00464">
    <property type="entry name" value="LON"/>
    <property type="match status" value="1"/>
</dbReference>
<dbReference type="Proteomes" id="UP000001208">
    <property type="component" value="Chromosome"/>
</dbReference>
<dbReference type="InterPro" id="IPR046336">
    <property type="entry name" value="Lon_prtase_N_sf"/>
</dbReference>
<dbReference type="eggNOG" id="COG2802">
    <property type="taxonomic scope" value="Bacteria"/>
</dbReference>
<dbReference type="PROSITE" id="PS51787">
    <property type="entry name" value="LON_N"/>
    <property type="match status" value="1"/>
</dbReference>
<dbReference type="OrthoDB" id="25394at2"/>
<evidence type="ECO:0000313" key="3">
    <source>
        <dbReference type="Proteomes" id="UP000001208"/>
    </source>
</evidence>
<dbReference type="PANTHER" id="PTHR46732">
    <property type="entry name" value="ATP-DEPENDENT PROTEASE LA (LON) DOMAIN PROTEIN"/>
    <property type="match status" value="1"/>
</dbReference>
<dbReference type="InterPro" id="IPR003111">
    <property type="entry name" value="Lon_prtase_N"/>
</dbReference>
<protein>
    <submittedName>
        <fullName evidence="2">Peptidase S16 lon domain protein</fullName>
    </submittedName>
</protein>
<dbReference type="KEGG" id="cts:Ctha_0256"/>
<dbReference type="STRING" id="517418.Ctha_0256"/>
<accession>B3QTI1</accession>
<organism evidence="2 3">
    <name type="scientific">Chloroherpeton thalassium (strain ATCC 35110 / GB-78)</name>
    <dbReference type="NCBI Taxonomy" id="517418"/>
    <lineage>
        <taxon>Bacteria</taxon>
        <taxon>Pseudomonadati</taxon>
        <taxon>Chlorobiota</taxon>
        <taxon>Chlorobiia</taxon>
        <taxon>Chlorobiales</taxon>
        <taxon>Chloroherpetonaceae</taxon>
        <taxon>Chloroherpeton</taxon>
    </lineage>
</organism>
<dbReference type="Pfam" id="PF02190">
    <property type="entry name" value="LON_substr_bdg"/>
    <property type="match status" value="1"/>
</dbReference>
<dbReference type="RefSeq" id="WP_012498811.1">
    <property type="nucleotide sequence ID" value="NC_011026.1"/>
</dbReference>
<dbReference type="SUPFAM" id="SSF88697">
    <property type="entry name" value="PUA domain-like"/>
    <property type="match status" value="1"/>
</dbReference>
<dbReference type="PANTHER" id="PTHR46732:SF8">
    <property type="entry name" value="ATP-DEPENDENT PROTEASE LA (LON) DOMAIN PROTEIN"/>
    <property type="match status" value="1"/>
</dbReference>
<proteinExistence type="predicted"/>
<evidence type="ECO:0000313" key="2">
    <source>
        <dbReference type="EMBL" id="ACF12727.1"/>
    </source>
</evidence>
<gene>
    <name evidence="2" type="ordered locus">Ctha_0256</name>
</gene>
<dbReference type="Gene3D" id="1.20.58.1480">
    <property type="match status" value="1"/>
</dbReference>
<evidence type="ECO:0000259" key="1">
    <source>
        <dbReference type="PROSITE" id="PS51787"/>
    </source>
</evidence>